<comment type="caution">
    <text evidence="2">The sequence shown here is derived from an EMBL/GenBank/DDBJ whole genome shotgun (WGS) entry which is preliminary data.</text>
</comment>
<dbReference type="EMBL" id="JACSQC010000008">
    <property type="protein sequence ID" value="MBD8045110.1"/>
    <property type="molecule type" value="Genomic_DNA"/>
</dbReference>
<evidence type="ECO:0000313" key="3">
    <source>
        <dbReference type="Proteomes" id="UP000652763"/>
    </source>
</evidence>
<evidence type="ECO:0000313" key="2">
    <source>
        <dbReference type="EMBL" id="MBD8045110.1"/>
    </source>
</evidence>
<name>A0ABR8YLL6_9MICC</name>
<sequence length="55" mass="5806">MTTEPTKSGHDAQNIREEQGTHAPGTVPPGDFGEASQKRQDGVEDALTEPEGADD</sequence>
<accession>A0ABR8YLL6</accession>
<dbReference type="RefSeq" id="WP_191748740.1">
    <property type="nucleotide sequence ID" value="NZ_JACSQC010000008.1"/>
</dbReference>
<feature type="compositionally biased region" description="Acidic residues" evidence="1">
    <location>
        <begin position="43"/>
        <end position="55"/>
    </location>
</feature>
<dbReference type="Proteomes" id="UP000652763">
    <property type="component" value="Unassembled WGS sequence"/>
</dbReference>
<organism evidence="2 3">
    <name type="scientific">Arthrobacter pullicola</name>
    <dbReference type="NCBI Taxonomy" id="2762224"/>
    <lineage>
        <taxon>Bacteria</taxon>
        <taxon>Bacillati</taxon>
        <taxon>Actinomycetota</taxon>
        <taxon>Actinomycetes</taxon>
        <taxon>Micrococcales</taxon>
        <taxon>Micrococcaceae</taxon>
        <taxon>Arthrobacter</taxon>
    </lineage>
</organism>
<proteinExistence type="predicted"/>
<feature type="region of interest" description="Disordered" evidence="1">
    <location>
        <begin position="1"/>
        <end position="55"/>
    </location>
</feature>
<reference evidence="2 3" key="1">
    <citation type="submission" date="2020-08" db="EMBL/GenBank/DDBJ databases">
        <title>A Genomic Blueprint of the Chicken Gut Microbiome.</title>
        <authorList>
            <person name="Gilroy R."/>
            <person name="Ravi A."/>
            <person name="Getino M."/>
            <person name="Pursley I."/>
            <person name="Horton D.L."/>
            <person name="Alikhan N.-F."/>
            <person name="Baker D."/>
            <person name="Gharbi K."/>
            <person name="Hall N."/>
            <person name="Watson M."/>
            <person name="Adriaenssens E.M."/>
            <person name="Foster-Nyarko E."/>
            <person name="Jarju S."/>
            <person name="Secka A."/>
            <person name="Antonio M."/>
            <person name="Oren A."/>
            <person name="Chaudhuri R."/>
            <person name="La Ragione R.M."/>
            <person name="Hildebrand F."/>
            <person name="Pallen M.J."/>
        </authorList>
    </citation>
    <scope>NUCLEOTIDE SEQUENCE [LARGE SCALE GENOMIC DNA]</scope>
    <source>
        <strain evidence="2 3">Sa2BUA2</strain>
    </source>
</reference>
<gene>
    <name evidence="2" type="ORF">H9638_14955</name>
</gene>
<keyword evidence="3" id="KW-1185">Reference proteome</keyword>
<feature type="compositionally biased region" description="Basic and acidic residues" evidence="1">
    <location>
        <begin position="7"/>
        <end position="20"/>
    </location>
</feature>
<evidence type="ECO:0000256" key="1">
    <source>
        <dbReference type="SAM" id="MobiDB-lite"/>
    </source>
</evidence>
<protein>
    <submittedName>
        <fullName evidence="2">Uncharacterized protein</fullName>
    </submittedName>
</protein>